<sequence>MQQDMLKFDQKFVGSHKAWKYKSPPNDKHWKNMWYLHRNEGDKTAMDHNVLEAWRLGYTGKGVVVAIVDDGLEINHPDIKPNYDPLASYDYNDRDHDPTPNYIDKYGFYTTVNSHGTNCAGIVAAAFNNSLCVVGIAFNAKIGGIKILDGHYTDALEAEALSRRLDYVDIYSNSWGPEDDGKTLEGPLELARIAIKTGIKEVCI</sequence>
<dbReference type="PROSITE" id="PS00137">
    <property type="entry name" value="SUBTILASE_HIS"/>
    <property type="match status" value="1"/>
</dbReference>
<evidence type="ECO:0000313" key="6">
    <source>
        <dbReference type="Proteomes" id="UP000887540"/>
    </source>
</evidence>
<dbReference type="InterPro" id="IPR036852">
    <property type="entry name" value="Peptidase_S8/S53_dom_sf"/>
</dbReference>
<dbReference type="GO" id="GO:0016486">
    <property type="term" value="P:peptide hormone processing"/>
    <property type="evidence" value="ECO:0007669"/>
    <property type="project" value="TreeGrafter"/>
</dbReference>
<comment type="caution">
    <text evidence="4">Lacks conserved residue(s) required for the propagation of feature annotation.</text>
</comment>
<dbReference type="SUPFAM" id="SSF52743">
    <property type="entry name" value="Subtilisin-like"/>
    <property type="match status" value="1"/>
</dbReference>
<evidence type="ECO:0000256" key="3">
    <source>
        <dbReference type="ARBA" id="ARBA00022825"/>
    </source>
</evidence>
<dbReference type="WBParaSite" id="ACRNAN_scaffold24480.g24960.t1">
    <property type="protein sequence ID" value="ACRNAN_scaffold24480.g24960.t1"/>
    <property type="gene ID" value="ACRNAN_scaffold24480.g24960"/>
</dbReference>
<dbReference type="PROSITE" id="PS00136">
    <property type="entry name" value="SUBTILASE_ASP"/>
    <property type="match status" value="1"/>
</dbReference>
<dbReference type="Pfam" id="PF00082">
    <property type="entry name" value="Peptidase_S8"/>
    <property type="match status" value="1"/>
</dbReference>
<feature type="domain" description="Peptidase S8/S53" evidence="5">
    <location>
        <begin position="60"/>
        <end position="190"/>
    </location>
</feature>
<evidence type="ECO:0000259" key="5">
    <source>
        <dbReference type="Pfam" id="PF00082"/>
    </source>
</evidence>
<keyword evidence="6" id="KW-1185">Reference proteome</keyword>
<dbReference type="Gene3D" id="3.40.50.200">
    <property type="entry name" value="Peptidase S8/S53 domain"/>
    <property type="match status" value="1"/>
</dbReference>
<dbReference type="Proteomes" id="UP000887540">
    <property type="component" value="Unplaced"/>
</dbReference>
<keyword evidence="3" id="KW-0720">Serine protease</keyword>
<dbReference type="GO" id="GO:0000139">
    <property type="term" value="C:Golgi membrane"/>
    <property type="evidence" value="ECO:0007669"/>
    <property type="project" value="TreeGrafter"/>
</dbReference>
<comment type="similarity">
    <text evidence="4">Belongs to the peptidase S8 family.</text>
</comment>
<dbReference type="InterPro" id="IPR022398">
    <property type="entry name" value="Peptidase_S8_His-AS"/>
</dbReference>
<dbReference type="AlphaFoldDB" id="A0A914DEA2"/>
<dbReference type="InterPro" id="IPR034182">
    <property type="entry name" value="Kexin/furin"/>
</dbReference>
<accession>A0A914DEA2</accession>
<proteinExistence type="inferred from homology"/>
<dbReference type="PANTHER" id="PTHR42884:SF3">
    <property type="entry name" value="FURIN-LIKE PROTEASE 1, ISOFORMS 1_1-X_2"/>
    <property type="match status" value="1"/>
</dbReference>
<dbReference type="CDD" id="cd04059">
    <property type="entry name" value="Peptidases_S8_Protein_convertases_Kexins_Furin-like"/>
    <property type="match status" value="1"/>
</dbReference>
<dbReference type="GO" id="GO:0004252">
    <property type="term" value="F:serine-type endopeptidase activity"/>
    <property type="evidence" value="ECO:0007669"/>
    <property type="project" value="InterPro"/>
</dbReference>
<keyword evidence="2" id="KW-0378">Hydrolase</keyword>
<evidence type="ECO:0000256" key="4">
    <source>
        <dbReference type="PROSITE-ProRule" id="PRU01240"/>
    </source>
</evidence>
<evidence type="ECO:0000256" key="2">
    <source>
        <dbReference type="ARBA" id="ARBA00022801"/>
    </source>
</evidence>
<dbReference type="InterPro" id="IPR023827">
    <property type="entry name" value="Peptidase_S8_Asp-AS"/>
</dbReference>
<dbReference type="InterPro" id="IPR000209">
    <property type="entry name" value="Peptidase_S8/S53_dom"/>
</dbReference>
<dbReference type="PROSITE" id="PS51892">
    <property type="entry name" value="SUBTILASE"/>
    <property type="match status" value="1"/>
</dbReference>
<organism evidence="6 7">
    <name type="scientific">Acrobeloides nanus</name>
    <dbReference type="NCBI Taxonomy" id="290746"/>
    <lineage>
        <taxon>Eukaryota</taxon>
        <taxon>Metazoa</taxon>
        <taxon>Ecdysozoa</taxon>
        <taxon>Nematoda</taxon>
        <taxon>Chromadorea</taxon>
        <taxon>Rhabditida</taxon>
        <taxon>Tylenchina</taxon>
        <taxon>Cephalobomorpha</taxon>
        <taxon>Cephaloboidea</taxon>
        <taxon>Cephalobidae</taxon>
        <taxon>Acrobeloides</taxon>
    </lineage>
</organism>
<reference evidence="7" key="1">
    <citation type="submission" date="2022-11" db="UniProtKB">
        <authorList>
            <consortium name="WormBaseParasite"/>
        </authorList>
    </citation>
    <scope>IDENTIFICATION</scope>
</reference>
<protein>
    <submittedName>
        <fullName evidence="7">Peptidase S8/S53 domain-containing protein</fullName>
    </submittedName>
</protein>
<dbReference type="PRINTS" id="PR00723">
    <property type="entry name" value="SUBTILISIN"/>
</dbReference>
<keyword evidence="1" id="KW-0645">Protease</keyword>
<evidence type="ECO:0000313" key="7">
    <source>
        <dbReference type="WBParaSite" id="ACRNAN_scaffold24480.g24960.t1"/>
    </source>
</evidence>
<dbReference type="GO" id="GO:0005802">
    <property type="term" value="C:trans-Golgi network"/>
    <property type="evidence" value="ECO:0007669"/>
    <property type="project" value="TreeGrafter"/>
</dbReference>
<name>A0A914DEA2_9BILA</name>
<dbReference type="PANTHER" id="PTHR42884">
    <property type="entry name" value="PROPROTEIN CONVERTASE SUBTILISIN/KEXIN-RELATED"/>
    <property type="match status" value="1"/>
</dbReference>
<evidence type="ECO:0000256" key="1">
    <source>
        <dbReference type="ARBA" id="ARBA00022670"/>
    </source>
</evidence>
<dbReference type="InterPro" id="IPR015500">
    <property type="entry name" value="Peptidase_S8_subtilisin-rel"/>
</dbReference>